<comment type="domain">
    <text evidence="6">Contains large globular domains required for ATP hydrolysis at each terminus and a third globular domain forming a flexible hinge near the middle of the molecule. These domains are separated by coiled-coil structures.</text>
</comment>
<dbReference type="Pfam" id="PF06470">
    <property type="entry name" value="SMC_hinge"/>
    <property type="match status" value="1"/>
</dbReference>
<dbReference type="SMART" id="SM00968">
    <property type="entry name" value="SMC_hinge"/>
    <property type="match status" value="1"/>
</dbReference>
<dbReference type="Gene3D" id="3.40.50.300">
    <property type="entry name" value="P-loop containing nucleotide triphosphate hydrolases"/>
    <property type="match status" value="2"/>
</dbReference>
<feature type="coiled-coil region" evidence="6">
    <location>
        <begin position="437"/>
        <end position="499"/>
    </location>
</feature>
<feature type="coiled-coil region" evidence="6">
    <location>
        <begin position="167"/>
        <end position="208"/>
    </location>
</feature>
<protein>
    <recommendedName>
        <fullName evidence="6">Chromosome partition protein Smc</fullName>
    </recommendedName>
</protein>
<gene>
    <name evidence="6 8" type="primary">smc</name>
    <name evidence="8" type="ORF">HZA61_16255</name>
</gene>
<dbReference type="PANTHER" id="PTHR43977">
    <property type="entry name" value="STRUCTURAL MAINTENANCE OF CHROMOSOMES PROTEIN 3"/>
    <property type="match status" value="1"/>
</dbReference>
<evidence type="ECO:0000256" key="3">
    <source>
        <dbReference type="ARBA" id="ARBA00022840"/>
    </source>
</evidence>
<evidence type="ECO:0000256" key="1">
    <source>
        <dbReference type="ARBA" id="ARBA00022490"/>
    </source>
</evidence>
<feature type="coiled-coil region" evidence="6">
    <location>
        <begin position="742"/>
        <end position="800"/>
    </location>
</feature>
<evidence type="ECO:0000259" key="7">
    <source>
        <dbReference type="SMART" id="SM00968"/>
    </source>
</evidence>
<dbReference type="GO" id="GO:0005524">
    <property type="term" value="F:ATP binding"/>
    <property type="evidence" value="ECO:0007669"/>
    <property type="project" value="UniProtKB-UniRule"/>
</dbReference>
<dbReference type="GO" id="GO:0006260">
    <property type="term" value="P:DNA replication"/>
    <property type="evidence" value="ECO:0007669"/>
    <property type="project" value="UniProtKB-UniRule"/>
</dbReference>
<evidence type="ECO:0000256" key="6">
    <source>
        <dbReference type="HAMAP-Rule" id="MF_01894"/>
    </source>
</evidence>
<dbReference type="SUPFAM" id="SSF75553">
    <property type="entry name" value="Smc hinge domain"/>
    <property type="match status" value="1"/>
</dbReference>
<comment type="subcellular location">
    <subcellularLocation>
        <location evidence="6">Cytoplasm</location>
    </subcellularLocation>
</comment>
<dbReference type="GO" id="GO:0016887">
    <property type="term" value="F:ATP hydrolysis activity"/>
    <property type="evidence" value="ECO:0007669"/>
    <property type="project" value="InterPro"/>
</dbReference>
<sequence>MFLYKLEIQGFKSFCDKTLLNFGDGITGVIGPNGCGKTNVSDAIRWVLGEQSAKQLRGDSMEDVIFNGCPTRKPLGMAEVHLTFKNDRGILPTEFSEVTISRRVFRSGMSEYFLNKTPCRLKDIKDLFFDTGMGSHAYSVIERQMVDNILSDNTNHRRFLFEEASGITKYKQRKTEALNKLDQTEGDLTRLNDIVFEIERELRSLARQVGKARRYQRLRDDVRDLDLALTADLITKLKEREAKAKEEWQEESVRREGVATELDTIEAQLNDQKLALLELERELTTAQGGLKDREEARVAAEHQVVLLRERATGLTRRAEEATDEAARMRERLIETQGREQEAQERLAEAREMRETAQGDSETNEASLNLLEQDLRATRAHAATHKQLSLDLFSTEAEKKGLCERYRERQIALGERRADAELRRNDQLERASFLERSLVEGTERRTQLEAEVESARAELAAGEDAITAANDRISAAEAALSQLKQQAAAADSRLRTLLELKKNFEGVSEGVKALLAAEASLPGMLGVVADVLEVPSEYLDALEASLGEASAFVLVENREAIEPALGRLRSLESGRATLVDLSALTASPRIDGPQHAGVLGRASDLVKCDERFRPLVDRLLGTVFVVESREVAAELAHLSMGGMRFVSLDGEVWERGRVRAGSGKSTGGLLHREMEIRDLSGKLADLSLAIEGATTEREQLDEARALAIETRDQARWMLDETKTALESQVRELSGVDRERGIALKDAEDRVKEMETHDIELEALARSLAEAEAELASFQSELDAVRAQLAEADIEVKAKEMARDEAAAKAQASREALLRYSREASEWETTWARAEQTVRELESAIKHREEEASQHSGRIAEIEAEVAGLSAGLTGLLESEGSQRERVLELQKVHIGLKEQVQAGEDAARQRRFEVTELGERLHMLELDRVQARADLDRTFERLRTEYEIDPEQWQPQPLPEGVDAETAPRQLEEARTKLRAIGPVNLLALEEYAKKKERFTFLTQQREDLHKAKAQLLEAIEKINVTASQMFSETFAKVHENFKDIFKTLFEGGDCELRMTGEDPMECEVEIVAKPRGKHLQSITLMSSGERSLTAIALLFAIYLVKPSPFCLLDEVDAPLDDANVDRFLNMLRRFGDRTQFVVITHNKKTMEAAGCIYGVTMQELGVSKLVSVNLDGVDVSHESRREAITAAIG</sequence>
<evidence type="ECO:0000313" key="9">
    <source>
        <dbReference type="Proteomes" id="UP000696931"/>
    </source>
</evidence>
<dbReference type="Gene3D" id="1.20.1060.20">
    <property type="match status" value="1"/>
</dbReference>
<dbReference type="GO" id="GO:0007062">
    <property type="term" value="P:sister chromatid cohesion"/>
    <property type="evidence" value="ECO:0007669"/>
    <property type="project" value="InterPro"/>
</dbReference>
<dbReference type="SUPFAM" id="SSF52540">
    <property type="entry name" value="P-loop containing nucleoside triphosphate hydrolases"/>
    <property type="match status" value="1"/>
</dbReference>
<evidence type="ECO:0000256" key="4">
    <source>
        <dbReference type="ARBA" id="ARBA00023054"/>
    </source>
</evidence>
<dbReference type="GO" id="GO:0030261">
    <property type="term" value="P:chromosome condensation"/>
    <property type="evidence" value="ECO:0007669"/>
    <property type="project" value="InterPro"/>
</dbReference>
<comment type="function">
    <text evidence="6">Required for chromosome condensation and partitioning.</text>
</comment>
<evidence type="ECO:0000256" key="2">
    <source>
        <dbReference type="ARBA" id="ARBA00022741"/>
    </source>
</evidence>
<dbReference type="InterPro" id="IPR036277">
    <property type="entry name" value="SMC_hinge_sf"/>
</dbReference>
<keyword evidence="4 6" id="KW-0175">Coiled coil</keyword>
<keyword evidence="1 6" id="KW-0963">Cytoplasm</keyword>
<dbReference type="GO" id="GO:0005694">
    <property type="term" value="C:chromosome"/>
    <property type="evidence" value="ECO:0007669"/>
    <property type="project" value="InterPro"/>
</dbReference>
<dbReference type="GO" id="GO:0003677">
    <property type="term" value="F:DNA binding"/>
    <property type="evidence" value="ECO:0007669"/>
    <property type="project" value="UniProtKB-UniRule"/>
</dbReference>
<dbReference type="PIRSF" id="PIRSF005719">
    <property type="entry name" value="SMC"/>
    <property type="match status" value="1"/>
</dbReference>
<comment type="subunit">
    <text evidence="6">Homodimer.</text>
</comment>
<keyword evidence="2 6" id="KW-0547">Nucleotide-binding</keyword>
<reference evidence="8" key="1">
    <citation type="submission" date="2020-07" db="EMBL/GenBank/DDBJ databases">
        <title>Huge and variable diversity of episymbiotic CPR bacteria and DPANN archaea in groundwater ecosystems.</title>
        <authorList>
            <person name="He C.Y."/>
            <person name="Keren R."/>
            <person name="Whittaker M."/>
            <person name="Farag I.F."/>
            <person name="Doudna J."/>
            <person name="Cate J.H.D."/>
            <person name="Banfield J.F."/>
        </authorList>
    </citation>
    <scope>NUCLEOTIDE SEQUENCE</scope>
    <source>
        <strain evidence="8">NC_groundwater_1813_Pr3_B-0.1um_71_17</strain>
    </source>
</reference>
<keyword evidence="3 6" id="KW-0067">ATP-binding</keyword>
<comment type="similarity">
    <text evidence="6">Belongs to the SMC family.</text>
</comment>
<proteinExistence type="inferred from homology"/>
<dbReference type="InterPro" id="IPR027417">
    <property type="entry name" value="P-loop_NTPase"/>
</dbReference>
<dbReference type="EMBL" id="JACRIW010000116">
    <property type="protein sequence ID" value="MBI5171039.1"/>
    <property type="molecule type" value="Genomic_DNA"/>
</dbReference>
<dbReference type="InterPro" id="IPR010935">
    <property type="entry name" value="SMC_hinge"/>
</dbReference>
<feature type="coiled-coil region" evidence="6">
    <location>
        <begin position="262"/>
        <end position="359"/>
    </location>
</feature>
<keyword evidence="5 6" id="KW-0238">DNA-binding</keyword>
<dbReference type="GO" id="GO:0005737">
    <property type="term" value="C:cytoplasm"/>
    <property type="evidence" value="ECO:0007669"/>
    <property type="project" value="UniProtKB-SubCell"/>
</dbReference>
<feature type="coiled-coil region" evidence="6">
    <location>
        <begin position="829"/>
        <end position="863"/>
    </location>
</feature>
<dbReference type="InterPro" id="IPR024704">
    <property type="entry name" value="SMC"/>
</dbReference>
<dbReference type="InterPro" id="IPR011890">
    <property type="entry name" value="SMC_prok"/>
</dbReference>
<comment type="caution">
    <text evidence="8">The sequence shown here is derived from an EMBL/GenBank/DDBJ whole genome shotgun (WGS) entry which is preliminary data.</text>
</comment>
<dbReference type="HAMAP" id="MF_01894">
    <property type="entry name" value="Smc_prok"/>
    <property type="match status" value="1"/>
</dbReference>
<evidence type="ECO:0000313" key="8">
    <source>
        <dbReference type="EMBL" id="MBI5171039.1"/>
    </source>
</evidence>
<dbReference type="Pfam" id="PF02463">
    <property type="entry name" value="SMC_N"/>
    <property type="match status" value="1"/>
</dbReference>
<feature type="binding site" evidence="6">
    <location>
        <begin position="32"/>
        <end position="39"/>
    </location>
    <ligand>
        <name>ATP</name>
        <dbReference type="ChEBI" id="CHEBI:30616"/>
    </ligand>
</feature>
<feature type="domain" description="SMC hinge" evidence="7">
    <location>
        <begin position="521"/>
        <end position="635"/>
    </location>
</feature>
<dbReference type="InterPro" id="IPR003395">
    <property type="entry name" value="RecF/RecN/SMC_N"/>
</dbReference>
<accession>A0A933SJK7</accession>
<dbReference type="Proteomes" id="UP000696931">
    <property type="component" value="Unassembled WGS sequence"/>
</dbReference>
<dbReference type="AlphaFoldDB" id="A0A933SJK7"/>
<dbReference type="NCBIfam" id="TIGR02168">
    <property type="entry name" value="SMC_prok_B"/>
    <property type="match status" value="1"/>
</dbReference>
<evidence type="ECO:0000256" key="5">
    <source>
        <dbReference type="ARBA" id="ARBA00023125"/>
    </source>
</evidence>
<dbReference type="GO" id="GO:0007059">
    <property type="term" value="P:chromosome segregation"/>
    <property type="evidence" value="ECO:0007669"/>
    <property type="project" value="UniProtKB-UniRule"/>
</dbReference>
<name>A0A933SJK7_UNCEI</name>
<organism evidence="8 9">
    <name type="scientific">Eiseniibacteriota bacterium</name>
    <dbReference type="NCBI Taxonomy" id="2212470"/>
    <lineage>
        <taxon>Bacteria</taxon>
        <taxon>Candidatus Eiseniibacteriota</taxon>
    </lineage>
</organism>
<dbReference type="Gene3D" id="3.30.70.1620">
    <property type="match status" value="1"/>
</dbReference>
<dbReference type="CDD" id="cd03278">
    <property type="entry name" value="ABC_SMC_barmotin"/>
    <property type="match status" value="1"/>
</dbReference>
<dbReference type="Gene3D" id="6.10.140.1720">
    <property type="match status" value="1"/>
</dbReference>